<dbReference type="PANTHER" id="PTHR40621">
    <property type="entry name" value="TRANSCRIPTION FACTOR KAPC-RELATED"/>
    <property type="match status" value="1"/>
</dbReference>
<dbReference type="EMBL" id="BLAL01000018">
    <property type="protein sequence ID" value="GES75962.1"/>
    <property type="molecule type" value="Genomic_DNA"/>
</dbReference>
<dbReference type="InterPro" id="IPR046347">
    <property type="entry name" value="bZIP_sf"/>
</dbReference>
<evidence type="ECO:0000256" key="2">
    <source>
        <dbReference type="ARBA" id="ARBA00023242"/>
    </source>
</evidence>
<dbReference type="GO" id="GO:0000976">
    <property type="term" value="F:transcription cis-regulatory region binding"/>
    <property type="evidence" value="ECO:0007669"/>
    <property type="project" value="InterPro"/>
</dbReference>
<keyword evidence="3" id="KW-0175">Coiled coil</keyword>
<evidence type="ECO:0000313" key="4">
    <source>
        <dbReference type="EMBL" id="GBC05195.1"/>
    </source>
</evidence>
<dbReference type="Gene3D" id="1.20.5.170">
    <property type="match status" value="1"/>
</dbReference>
<dbReference type="PANTHER" id="PTHR40621:SF6">
    <property type="entry name" value="AP-1-LIKE TRANSCRIPTION FACTOR YAP1-RELATED"/>
    <property type="match status" value="1"/>
</dbReference>
<gene>
    <name evidence="5" type="ORF">RCL2_000336500</name>
    <name evidence="4" type="ORF">RclHR1_00610007</name>
</gene>
<name>A0A2Z6S2V7_9GLOM</name>
<evidence type="ECO:0000256" key="3">
    <source>
        <dbReference type="SAM" id="Coils"/>
    </source>
</evidence>
<dbReference type="GO" id="GO:0090575">
    <property type="term" value="C:RNA polymerase II transcription regulator complex"/>
    <property type="evidence" value="ECO:0007669"/>
    <property type="project" value="TreeGrafter"/>
</dbReference>
<reference evidence="5" key="2">
    <citation type="submission" date="2019-10" db="EMBL/GenBank/DDBJ databases">
        <title>Conservation and host-specific expression of non-tandemly repeated heterogenous ribosome RNA gene in arbuscular mycorrhizal fungi.</title>
        <authorList>
            <person name="Maeda T."/>
            <person name="Kobayashi Y."/>
            <person name="Nakagawa T."/>
            <person name="Ezawa T."/>
            <person name="Yamaguchi K."/>
            <person name="Bino T."/>
            <person name="Nishimoto Y."/>
            <person name="Shigenobu S."/>
            <person name="Kawaguchi M."/>
        </authorList>
    </citation>
    <scope>NUCLEOTIDE SEQUENCE</scope>
    <source>
        <strain evidence="5">HR1</strain>
    </source>
</reference>
<dbReference type="OrthoDB" id="2593073at2759"/>
<proteinExistence type="predicted"/>
<evidence type="ECO:0000256" key="1">
    <source>
        <dbReference type="ARBA" id="ARBA00004123"/>
    </source>
</evidence>
<dbReference type="SUPFAM" id="SSF57959">
    <property type="entry name" value="Leucine zipper domain"/>
    <property type="match status" value="1"/>
</dbReference>
<sequence>MPNRRGRKPLATMPLDKKHAQKLTNQRKFRQRKENYIRDLEIKSSNLEMFYNSAQTEIKNLNDRIEILEKRLASVRNEAINNKDPNTYYGEIVDLAMYQAKMDNLTIENEGRSCGVIMNDDQILKDSELFCDPITTSDEPSWVASTSTTTSSSLYPTFVARNPPQNTRDNGPTFLPPQDVELQWIQSYITTTTHHHPLNLKWILSDAPNEE</sequence>
<feature type="coiled-coil region" evidence="3">
    <location>
        <begin position="51"/>
        <end position="78"/>
    </location>
</feature>
<comment type="subcellular location">
    <subcellularLocation>
        <location evidence="1">Nucleus</location>
    </subcellularLocation>
</comment>
<dbReference type="Proteomes" id="UP000247702">
    <property type="component" value="Unassembled WGS sequence"/>
</dbReference>
<dbReference type="Proteomes" id="UP000615446">
    <property type="component" value="Unassembled WGS sequence"/>
</dbReference>
<dbReference type="GO" id="GO:0001228">
    <property type="term" value="F:DNA-binding transcription activator activity, RNA polymerase II-specific"/>
    <property type="evidence" value="ECO:0007669"/>
    <property type="project" value="TreeGrafter"/>
</dbReference>
<keyword evidence="2" id="KW-0539">Nucleus</keyword>
<evidence type="ECO:0000313" key="5">
    <source>
        <dbReference type="EMBL" id="GES75962.1"/>
    </source>
</evidence>
<accession>A0A2Z6S2V7</accession>
<comment type="caution">
    <text evidence="4">The sequence shown here is derived from an EMBL/GenBank/DDBJ whole genome shotgun (WGS) entry which is preliminary data.</text>
</comment>
<evidence type="ECO:0000313" key="6">
    <source>
        <dbReference type="Proteomes" id="UP000247702"/>
    </source>
</evidence>
<dbReference type="EMBL" id="BEXD01003993">
    <property type="protein sequence ID" value="GBC05195.1"/>
    <property type="molecule type" value="Genomic_DNA"/>
</dbReference>
<reference evidence="4 6" key="1">
    <citation type="submission" date="2017-11" db="EMBL/GenBank/DDBJ databases">
        <title>The genome of Rhizophagus clarus HR1 reveals common genetic basis of auxotrophy among arbuscular mycorrhizal fungi.</title>
        <authorList>
            <person name="Kobayashi Y."/>
        </authorList>
    </citation>
    <scope>NUCLEOTIDE SEQUENCE [LARGE SCALE GENOMIC DNA]</scope>
    <source>
        <strain evidence="4 6">HR1</strain>
    </source>
</reference>
<organism evidence="4 6">
    <name type="scientific">Rhizophagus clarus</name>
    <dbReference type="NCBI Taxonomy" id="94130"/>
    <lineage>
        <taxon>Eukaryota</taxon>
        <taxon>Fungi</taxon>
        <taxon>Fungi incertae sedis</taxon>
        <taxon>Mucoromycota</taxon>
        <taxon>Glomeromycotina</taxon>
        <taxon>Glomeromycetes</taxon>
        <taxon>Glomerales</taxon>
        <taxon>Glomeraceae</taxon>
        <taxon>Rhizophagus</taxon>
    </lineage>
</organism>
<dbReference type="InterPro" id="IPR050936">
    <property type="entry name" value="AP-1-like"/>
</dbReference>
<keyword evidence="6" id="KW-1185">Reference proteome</keyword>
<dbReference type="CDD" id="cd14688">
    <property type="entry name" value="bZIP_YAP"/>
    <property type="match status" value="1"/>
</dbReference>
<dbReference type="AlphaFoldDB" id="A0A2Z6S2V7"/>
<protein>
    <submittedName>
        <fullName evidence="5">Fungal AP-1-like factor</fullName>
    </submittedName>
</protein>